<dbReference type="InterPro" id="IPR029016">
    <property type="entry name" value="GAF-like_dom_sf"/>
</dbReference>
<keyword evidence="2" id="KW-0238">DNA-binding</keyword>
<gene>
    <name evidence="6" type="ORF">SAMN04488526_1059</name>
</gene>
<dbReference type="InterPro" id="IPR036388">
    <property type="entry name" value="WH-like_DNA-bd_sf"/>
</dbReference>
<dbReference type="SUPFAM" id="SSF55781">
    <property type="entry name" value="GAF domain-like"/>
    <property type="match status" value="1"/>
</dbReference>
<evidence type="ECO:0000313" key="7">
    <source>
        <dbReference type="Proteomes" id="UP000199283"/>
    </source>
</evidence>
<dbReference type="RefSeq" id="WP_245737500.1">
    <property type="nucleotide sequence ID" value="NZ_FNZQ01000001.1"/>
</dbReference>
<dbReference type="InterPro" id="IPR036390">
    <property type="entry name" value="WH_DNA-bd_sf"/>
</dbReference>
<name>A0A1H7IIP7_9RHOB</name>
<dbReference type="GO" id="GO:0003677">
    <property type="term" value="F:DNA binding"/>
    <property type="evidence" value="ECO:0007669"/>
    <property type="project" value="UniProtKB-KW"/>
</dbReference>
<dbReference type="SUPFAM" id="SSF46785">
    <property type="entry name" value="Winged helix' DNA-binding domain"/>
    <property type="match status" value="1"/>
</dbReference>
<dbReference type="GO" id="GO:0045892">
    <property type="term" value="P:negative regulation of DNA-templated transcription"/>
    <property type="evidence" value="ECO:0007669"/>
    <property type="project" value="TreeGrafter"/>
</dbReference>
<dbReference type="PROSITE" id="PS51077">
    <property type="entry name" value="HTH_ICLR"/>
    <property type="match status" value="1"/>
</dbReference>
<accession>A0A1H7IIP7</accession>
<evidence type="ECO:0000256" key="2">
    <source>
        <dbReference type="ARBA" id="ARBA00023125"/>
    </source>
</evidence>
<dbReference type="Pfam" id="PF09339">
    <property type="entry name" value="HTH_IclR"/>
    <property type="match status" value="1"/>
</dbReference>
<reference evidence="6 7" key="1">
    <citation type="submission" date="2016-10" db="EMBL/GenBank/DDBJ databases">
        <authorList>
            <person name="de Groot N.N."/>
        </authorList>
    </citation>
    <scope>NUCLEOTIDE SEQUENCE [LARGE SCALE GENOMIC DNA]</scope>
    <source>
        <strain evidence="6 7">DSM 14858</strain>
    </source>
</reference>
<dbReference type="InterPro" id="IPR014757">
    <property type="entry name" value="Tscrpt_reg_IclR_C"/>
</dbReference>
<keyword evidence="1" id="KW-0805">Transcription regulation</keyword>
<evidence type="ECO:0000259" key="4">
    <source>
        <dbReference type="PROSITE" id="PS51077"/>
    </source>
</evidence>
<dbReference type="PANTHER" id="PTHR30136">
    <property type="entry name" value="HELIX-TURN-HELIX TRANSCRIPTIONAL REGULATOR, ICLR FAMILY"/>
    <property type="match status" value="1"/>
</dbReference>
<dbReference type="Gene3D" id="1.10.10.10">
    <property type="entry name" value="Winged helix-like DNA-binding domain superfamily/Winged helix DNA-binding domain"/>
    <property type="match status" value="1"/>
</dbReference>
<evidence type="ECO:0000313" key="6">
    <source>
        <dbReference type="EMBL" id="SEK62278.1"/>
    </source>
</evidence>
<dbReference type="PANTHER" id="PTHR30136:SF24">
    <property type="entry name" value="HTH-TYPE TRANSCRIPTIONAL REPRESSOR ALLR"/>
    <property type="match status" value="1"/>
</dbReference>
<keyword evidence="3" id="KW-0804">Transcription</keyword>
<dbReference type="InterPro" id="IPR050707">
    <property type="entry name" value="HTH_MetabolicPath_Reg"/>
</dbReference>
<feature type="domain" description="HTH iclR-type" evidence="4">
    <location>
        <begin position="17"/>
        <end position="79"/>
    </location>
</feature>
<dbReference type="PROSITE" id="PS51078">
    <property type="entry name" value="ICLR_ED"/>
    <property type="match status" value="1"/>
</dbReference>
<evidence type="ECO:0000256" key="1">
    <source>
        <dbReference type="ARBA" id="ARBA00023015"/>
    </source>
</evidence>
<dbReference type="InterPro" id="IPR005471">
    <property type="entry name" value="Tscrpt_reg_IclR_N"/>
</dbReference>
<feature type="domain" description="IclR-ED" evidence="5">
    <location>
        <begin position="80"/>
        <end position="263"/>
    </location>
</feature>
<dbReference type="Proteomes" id="UP000199283">
    <property type="component" value="Unassembled WGS sequence"/>
</dbReference>
<organism evidence="6 7">
    <name type="scientific">Jannaschia helgolandensis</name>
    <dbReference type="NCBI Taxonomy" id="188906"/>
    <lineage>
        <taxon>Bacteria</taxon>
        <taxon>Pseudomonadati</taxon>
        <taxon>Pseudomonadota</taxon>
        <taxon>Alphaproteobacteria</taxon>
        <taxon>Rhodobacterales</taxon>
        <taxon>Roseobacteraceae</taxon>
        <taxon>Jannaschia</taxon>
    </lineage>
</organism>
<dbReference type="Pfam" id="PF01614">
    <property type="entry name" value="IclR_C"/>
    <property type="match status" value="1"/>
</dbReference>
<dbReference type="SMART" id="SM00346">
    <property type="entry name" value="HTH_ICLR"/>
    <property type="match status" value="1"/>
</dbReference>
<evidence type="ECO:0000259" key="5">
    <source>
        <dbReference type="PROSITE" id="PS51078"/>
    </source>
</evidence>
<evidence type="ECO:0000256" key="3">
    <source>
        <dbReference type="ARBA" id="ARBA00023163"/>
    </source>
</evidence>
<dbReference type="AlphaFoldDB" id="A0A1H7IIP7"/>
<dbReference type="EMBL" id="FNZQ01000001">
    <property type="protein sequence ID" value="SEK62278.1"/>
    <property type="molecule type" value="Genomic_DNA"/>
</dbReference>
<sequence length="272" mass="29758">MNIQTDTSTVTGRDGSDGTVGKALGVLDRVAAFGRPVRFTELLEVSPFPKATLYRLLQTLTKQGMLGFDPERGTYVPGLRLVRMAHAAWAQSSLAPIARSHLDRLSRAVGETVHLAQLDGGHVLYVDKRNAVRPVPMYSEAGKIGPAYCTGVGKAMLAFLPEAEREAALVQQSWHRFTPNTLTDADAMRAELDVIRTEGNAFDREEHEPGIHCIAMPVLSQGGRVLGAVSVTSSTDRGTLENLKRHLPHLRQAVDRIAGEVRDWRFPDQTEG</sequence>
<keyword evidence="7" id="KW-1185">Reference proteome</keyword>
<protein>
    <submittedName>
        <fullName evidence="6">Transcriptional regulator, IclR family</fullName>
    </submittedName>
</protein>
<dbReference type="GO" id="GO:0003700">
    <property type="term" value="F:DNA-binding transcription factor activity"/>
    <property type="evidence" value="ECO:0007669"/>
    <property type="project" value="TreeGrafter"/>
</dbReference>
<dbReference type="Gene3D" id="3.30.450.40">
    <property type="match status" value="1"/>
</dbReference>
<dbReference type="STRING" id="188906.SAMN04488526_1059"/>
<proteinExistence type="predicted"/>